<name>A0AAU7PFN3_9VIRU</name>
<protein>
    <submittedName>
        <fullName evidence="2">Uncharacterized protein</fullName>
    </submittedName>
</protein>
<reference evidence="2" key="1">
    <citation type="submission" date="2024-05" db="EMBL/GenBank/DDBJ databases">
        <title>Isolation and characterization of the novel Burkholderia jumbo bacteriophage Surprise13.</title>
        <authorList>
            <person name="Supina B.S.I."/>
            <person name="Dennis J."/>
        </authorList>
    </citation>
    <scope>NUCLEOTIDE SEQUENCE</scope>
</reference>
<sequence>MASLKSKQSMTSNQKIRDALTNSAATISVGEPTLMSRNGAPTSSLKVQLGKRGIEKVKK</sequence>
<dbReference type="EMBL" id="PP856017">
    <property type="protein sequence ID" value="XBS47757.1"/>
    <property type="molecule type" value="Genomic_DNA"/>
</dbReference>
<organism evidence="2">
    <name type="scientific">Burkholderia phage vB_BgluM-SURPRISE13</name>
    <dbReference type="NCBI Taxonomy" id="3159457"/>
    <lineage>
        <taxon>Viruses</taxon>
    </lineage>
</organism>
<feature type="region of interest" description="Disordered" evidence="1">
    <location>
        <begin position="22"/>
        <end position="59"/>
    </location>
</feature>
<proteinExistence type="predicted"/>
<accession>A0AAU7PFN3</accession>
<evidence type="ECO:0000256" key="1">
    <source>
        <dbReference type="SAM" id="MobiDB-lite"/>
    </source>
</evidence>
<feature type="compositionally biased region" description="Polar residues" evidence="1">
    <location>
        <begin position="35"/>
        <end position="46"/>
    </location>
</feature>
<evidence type="ECO:0000313" key="2">
    <source>
        <dbReference type="EMBL" id="XBS47757.1"/>
    </source>
</evidence>
<gene>
    <name evidence="2" type="ORF">SURPRISE13_024</name>
</gene>